<feature type="compositionally biased region" description="Polar residues" evidence="2">
    <location>
        <begin position="45"/>
        <end position="57"/>
    </location>
</feature>
<evidence type="ECO:0000256" key="1">
    <source>
        <dbReference type="ARBA" id="ARBA00022737"/>
    </source>
</evidence>
<reference evidence="4" key="1">
    <citation type="submission" date="2020-11" db="EMBL/GenBank/DDBJ databases">
        <authorList>
            <consortium name="DOE Joint Genome Institute"/>
            <person name="Ahrendt S."/>
            <person name="Riley R."/>
            <person name="Andreopoulos W."/>
            <person name="Labutti K."/>
            <person name="Pangilinan J."/>
            <person name="Ruiz-Duenas F.J."/>
            <person name="Barrasa J.M."/>
            <person name="Sanchez-Garcia M."/>
            <person name="Camarero S."/>
            <person name="Miyauchi S."/>
            <person name="Serrano A."/>
            <person name="Linde D."/>
            <person name="Babiker R."/>
            <person name="Drula E."/>
            <person name="Ayuso-Fernandez I."/>
            <person name="Pacheco R."/>
            <person name="Padilla G."/>
            <person name="Ferreira P."/>
            <person name="Barriuso J."/>
            <person name="Kellner H."/>
            <person name="Castanera R."/>
            <person name="Alfaro M."/>
            <person name="Ramirez L."/>
            <person name="Pisabarro A.G."/>
            <person name="Kuo A."/>
            <person name="Tritt A."/>
            <person name="Lipzen A."/>
            <person name="He G."/>
            <person name="Yan M."/>
            <person name="Ng V."/>
            <person name="Cullen D."/>
            <person name="Martin F."/>
            <person name="Rosso M.-N."/>
            <person name="Henrissat B."/>
            <person name="Hibbett D."/>
            <person name="Martinez A.T."/>
            <person name="Grigoriev I.V."/>
        </authorList>
    </citation>
    <scope>NUCLEOTIDE SEQUENCE</scope>
    <source>
        <strain evidence="4">CBS 247.69</strain>
    </source>
</reference>
<dbReference type="EMBL" id="MU150307">
    <property type="protein sequence ID" value="KAF9459973.1"/>
    <property type="molecule type" value="Genomic_DNA"/>
</dbReference>
<feature type="non-terminal residue" evidence="4">
    <location>
        <position position="499"/>
    </location>
</feature>
<feature type="domain" description="Nephrocystin 3-like N-terminal" evidence="3">
    <location>
        <begin position="295"/>
        <end position="459"/>
    </location>
</feature>
<evidence type="ECO:0000313" key="4">
    <source>
        <dbReference type="EMBL" id="KAF9459973.1"/>
    </source>
</evidence>
<name>A0A9P5Y091_9AGAR</name>
<feature type="region of interest" description="Disordered" evidence="2">
    <location>
        <begin position="35"/>
        <end position="70"/>
    </location>
</feature>
<dbReference type="InterPro" id="IPR056884">
    <property type="entry name" value="NPHP3-like_N"/>
</dbReference>
<keyword evidence="5" id="KW-1185">Reference proteome</keyword>
<evidence type="ECO:0000256" key="2">
    <source>
        <dbReference type="SAM" id="MobiDB-lite"/>
    </source>
</evidence>
<dbReference type="AlphaFoldDB" id="A0A9P5Y091"/>
<dbReference type="GO" id="GO:0007166">
    <property type="term" value="P:cell surface receptor signaling pathway"/>
    <property type="evidence" value="ECO:0007669"/>
    <property type="project" value="InterPro"/>
</dbReference>
<dbReference type="PANTHER" id="PTHR10039">
    <property type="entry name" value="AMELOGENIN"/>
    <property type="match status" value="1"/>
</dbReference>
<keyword evidence="1" id="KW-0677">Repeat</keyword>
<dbReference type="InterPro" id="IPR059179">
    <property type="entry name" value="MLKL-like_MCAfunc"/>
</dbReference>
<sequence length="499" mass="54630">MTDTPPRSLLKQLINKVSEKVKRCFGLKRFPDHPPFVPPNVPQHLGTQTPPQNTQSLPVLPVPTSHQSGITSKSTTTTNTAASGVHLVGVDTPALILGEAGSSSRASAAQTAKILVKGTLGLLSSAAGGIPIPGVKGIFDTMIKVISIIETTKTNQEGFAALKNRCQSLIVNITDPLQGKASSDIPPELVDSLNGLEGDLKNILANIENKLESSKFNCVLMHEEYAIIIKDMNDRISQFMEYYSVNINIWTAMTVHQIQQAGRKPIKTNLVEKLTPATAGFDYRSSESRSSCFQGTRERLLTDINNWMHNSAKDESIYILYGIAGIGKSTVAQTVAMHAAGRNLLLGSFFFSRAMDDCKSGDHFFATLAFQSACYHADLAAQITQALEDVPDILHKTLDLQCKKLIVEPIQRANIAQNPLILVIDALDECLASDASIILEILAKYVQHMSNVKIFITTRPESYIQQIQDLQTPLQAFYLHEIETSIAKGDIELFLKYAL</sequence>
<dbReference type="Gene3D" id="1.20.930.20">
    <property type="entry name" value="Adaptor protein Cbl, N-terminal domain"/>
    <property type="match status" value="1"/>
</dbReference>
<protein>
    <recommendedName>
        <fullName evidence="3">Nephrocystin 3-like N-terminal domain-containing protein</fullName>
    </recommendedName>
</protein>
<dbReference type="CDD" id="cd21037">
    <property type="entry name" value="MLKL_NTD"/>
    <property type="match status" value="1"/>
</dbReference>
<dbReference type="PANTHER" id="PTHR10039:SF14">
    <property type="entry name" value="NACHT DOMAIN-CONTAINING PROTEIN"/>
    <property type="match status" value="1"/>
</dbReference>
<comment type="caution">
    <text evidence="4">The sequence shown here is derived from an EMBL/GenBank/DDBJ whole genome shotgun (WGS) entry which is preliminary data.</text>
</comment>
<dbReference type="SUPFAM" id="SSF52540">
    <property type="entry name" value="P-loop containing nucleoside triphosphate hydrolases"/>
    <property type="match status" value="1"/>
</dbReference>
<dbReference type="Pfam" id="PF24883">
    <property type="entry name" value="NPHP3_N"/>
    <property type="match status" value="1"/>
</dbReference>
<dbReference type="InterPro" id="IPR036537">
    <property type="entry name" value="Adaptor_Cbl_N_dom_sf"/>
</dbReference>
<dbReference type="OrthoDB" id="3266532at2759"/>
<evidence type="ECO:0000313" key="5">
    <source>
        <dbReference type="Proteomes" id="UP000807353"/>
    </source>
</evidence>
<gene>
    <name evidence="4" type="ORF">BDZ94DRAFT_1198701</name>
</gene>
<dbReference type="Proteomes" id="UP000807353">
    <property type="component" value="Unassembled WGS sequence"/>
</dbReference>
<proteinExistence type="predicted"/>
<organism evidence="4 5">
    <name type="scientific">Collybia nuda</name>
    <dbReference type="NCBI Taxonomy" id="64659"/>
    <lineage>
        <taxon>Eukaryota</taxon>
        <taxon>Fungi</taxon>
        <taxon>Dikarya</taxon>
        <taxon>Basidiomycota</taxon>
        <taxon>Agaricomycotina</taxon>
        <taxon>Agaricomycetes</taxon>
        <taxon>Agaricomycetidae</taxon>
        <taxon>Agaricales</taxon>
        <taxon>Tricholomatineae</taxon>
        <taxon>Clitocybaceae</taxon>
        <taxon>Collybia</taxon>
    </lineage>
</organism>
<evidence type="ECO:0000259" key="3">
    <source>
        <dbReference type="Pfam" id="PF24883"/>
    </source>
</evidence>
<accession>A0A9P5Y091</accession>
<dbReference type="Gene3D" id="3.40.50.300">
    <property type="entry name" value="P-loop containing nucleotide triphosphate hydrolases"/>
    <property type="match status" value="1"/>
</dbReference>
<dbReference type="InterPro" id="IPR027417">
    <property type="entry name" value="P-loop_NTPase"/>
</dbReference>